<reference evidence="7 8" key="1">
    <citation type="journal article" date="2018" name="Mol. Plant">
        <title>The genome of Artemisia annua provides insight into the evolution of Asteraceae family and artemisinin biosynthesis.</title>
        <authorList>
            <person name="Shen Q."/>
            <person name="Zhang L."/>
            <person name="Liao Z."/>
            <person name="Wang S."/>
            <person name="Yan T."/>
            <person name="Shi P."/>
            <person name="Liu M."/>
            <person name="Fu X."/>
            <person name="Pan Q."/>
            <person name="Wang Y."/>
            <person name="Lv Z."/>
            <person name="Lu X."/>
            <person name="Zhang F."/>
            <person name="Jiang W."/>
            <person name="Ma Y."/>
            <person name="Chen M."/>
            <person name="Hao X."/>
            <person name="Li L."/>
            <person name="Tang Y."/>
            <person name="Lv G."/>
            <person name="Zhou Y."/>
            <person name="Sun X."/>
            <person name="Brodelius P.E."/>
            <person name="Rose J.K.C."/>
            <person name="Tang K."/>
        </authorList>
    </citation>
    <scope>NUCLEOTIDE SEQUENCE [LARGE SCALE GENOMIC DNA]</scope>
    <source>
        <strain evidence="8">cv. Huhao1</strain>
        <tissue evidence="7">Leaf</tissue>
    </source>
</reference>
<accession>A0A2U1LYI9</accession>
<proteinExistence type="inferred from homology"/>
<dbReference type="Proteomes" id="UP000245207">
    <property type="component" value="Unassembled WGS sequence"/>
</dbReference>
<evidence type="ECO:0000256" key="6">
    <source>
        <dbReference type="RuleBase" id="RU367044"/>
    </source>
</evidence>
<keyword evidence="4 6" id="KW-0964">Secreted</keyword>
<name>A0A2U1LYI9_ARTAN</name>
<protein>
    <recommendedName>
        <fullName evidence="6">S-protein homolog</fullName>
    </recommendedName>
</protein>
<dbReference type="OrthoDB" id="1727555at2759"/>
<keyword evidence="5 6" id="KW-0732">Signal</keyword>
<keyword evidence="3 6" id="KW-0713">Self-incompatibility</keyword>
<dbReference type="PANTHER" id="PTHR31232:SF149">
    <property type="entry name" value="S-PROTEIN HOMOLOG"/>
    <property type="match status" value="1"/>
</dbReference>
<evidence type="ECO:0000256" key="2">
    <source>
        <dbReference type="ARBA" id="ARBA00005581"/>
    </source>
</evidence>
<dbReference type="InterPro" id="IPR010264">
    <property type="entry name" value="Self-incomp_S1"/>
</dbReference>
<evidence type="ECO:0000256" key="3">
    <source>
        <dbReference type="ARBA" id="ARBA00022471"/>
    </source>
</evidence>
<comment type="caution">
    <text evidence="7">The sequence shown here is derived from an EMBL/GenBank/DDBJ whole genome shotgun (WGS) entry which is preliminary data.</text>
</comment>
<evidence type="ECO:0000256" key="4">
    <source>
        <dbReference type="ARBA" id="ARBA00022525"/>
    </source>
</evidence>
<dbReference type="Pfam" id="PF05938">
    <property type="entry name" value="Self-incomp_S1"/>
    <property type="match status" value="1"/>
</dbReference>
<organism evidence="7 8">
    <name type="scientific">Artemisia annua</name>
    <name type="common">Sweet wormwood</name>
    <dbReference type="NCBI Taxonomy" id="35608"/>
    <lineage>
        <taxon>Eukaryota</taxon>
        <taxon>Viridiplantae</taxon>
        <taxon>Streptophyta</taxon>
        <taxon>Embryophyta</taxon>
        <taxon>Tracheophyta</taxon>
        <taxon>Spermatophyta</taxon>
        <taxon>Magnoliopsida</taxon>
        <taxon>eudicotyledons</taxon>
        <taxon>Gunneridae</taxon>
        <taxon>Pentapetalae</taxon>
        <taxon>asterids</taxon>
        <taxon>campanulids</taxon>
        <taxon>Asterales</taxon>
        <taxon>Asteraceae</taxon>
        <taxon>Asteroideae</taxon>
        <taxon>Anthemideae</taxon>
        <taxon>Artemisiinae</taxon>
        <taxon>Artemisia</taxon>
    </lineage>
</organism>
<evidence type="ECO:0000313" key="7">
    <source>
        <dbReference type="EMBL" id="PWA54082.1"/>
    </source>
</evidence>
<dbReference type="GO" id="GO:0005576">
    <property type="term" value="C:extracellular region"/>
    <property type="evidence" value="ECO:0007669"/>
    <property type="project" value="UniProtKB-SubCell"/>
</dbReference>
<feature type="signal peptide" evidence="6">
    <location>
        <begin position="1"/>
        <end position="20"/>
    </location>
</feature>
<gene>
    <name evidence="7" type="ORF">CTI12_AA440370</name>
</gene>
<sequence>MKIILCLTLLGLCVFSKTFACTITNGFIVQIENKIPDSKVFVHCQSKDDDLGDHWLTFKQEVHWHFCENFLKTTRYRCHFEWNQKEQDLDVFNKDLGLLCFIQDDNNPCNWSTMTDGIYWYNNNTTTWLKRYDWKPKSI</sequence>
<dbReference type="EMBL" id="PKPP01007198">
    <property type="protein sequence ID" value="PWA54082.1"/>
    <property type="molecule type" value="Genomic_DNA"/>
</dbReference>
<evidence type="ECO:0000256" key="5">
    <source>
        <dbReference type="ARBA" id="ARBA00022729"/>
    </source>
</evidence>
<dbReference type="AlphaFoldDB" id="A0A2U1LYI9"/>
<dbReference type="GO" id="GO:0060320">
    <property type="term" value="P:rejection of self pollen"/>
    <property type="evidence" value="ECO:0007669"/>
    <property type="project" value="UniProtKB-KW"/>
</dbReference>
<keyword evidence="8" id="KW-1185">Reference proteome</keyword>
<evidence type="ECO:0000313" key="8">
    <source>
        <dbReference type="Proteomes" id="UP000245207"/>
    </source>
</evidence>
<dbReference type="PANTHER" id="PTHR31232">
    <property type="match status" value="1"/>
</dbReference>
<feature type="chain" id="PRO_5025095734" description="S-protein homolog" evidence="6">
    <location>
        <begin position="21"/>
        <end position="139"/>
    </location>
</feature>
<comment type="similarity">
    <text evidence="2 6">Belongs to the plant self-incompatibility (S1) protein family.</text>
</comment>
<evidence type="ECO:0000256" key="1">
    <source>
        <dbReference type="ARBA" id="ARBA00004613"/>
    </source>
</evidence>
<comment type="subcellular location">
    <subcellularLocation>
        <location evidence="1 6">Secreted</location>
    </subcellularLocation>
</comment>